<reference evidence="3 4" key="1">
    <citation type="submission" date="2018-11" db="EMBL/GenBank/DDBJ databases">
        <title>Rhodococcus spongicola sp. nov. and Rhodococcus xishaensis sp. nov. from marine sponges.</title>
        <authorList>
            <person name="Li L."/>
            <person name="Lin H.W."/>
        </authorList>
    </citation>
    <scope>NUCLEOTIDE SEQUENCE [LARGE SCALE GENOMIC DNA]</scope>
    <source>
        <strain evidence="3 4">CCTCC AB2014297</strain>
    </source>
</reference>
<gene>
    <name evidence="3" type="ORF">EGT67_05290</name>
</gene>
<organism evidence="3 4">
    <name type="scientific">Prescottella agglutinans</name>
    <dbReference type="NCBI Taxonomy" id="1644129"/>
    <lineage>
        <taxon>Bacteria</taxon>
        <taxon>Bacillati</taxon>
        <taxon>Actinomycetota</taxon>
        <taxon>Actinomycetes</taxon>
        <taxon>Mycobacteriales</taxon>
        <taxon>Nocardiaceae</taxon>
        <taxon>Prescottella</taxon>
    </lineage>
</organism>
<sequence length="84" mass="8906">MARDDRDRALPVASARHPSKSPQVARRLHTAGWISSIVGALWIGDPLWVSSPGLSIAIVVTVLVAVNGLPSLLVTVLHGQKVHS</sequence>
<feature type="transmembrane region" description="Helical" evidence="2">
    <location>
        <begin position="24"/>
        <end position="44"/>
    </location>
</feature>
<protein>
    <submittedName>
        <fullName evidence="3">Uncharacterized protein</fullName>
    </submittedName>
</protein>
<evidence type="ECO:0000256" key="2">
    <source>
        <dbReference type="SAM" id="Phobius"/>
    </source>
</evidence>
<keyword evidence="2" id="KW-0812">Transmembrane</keyword>
<dbReference type="EMBL" id="RKLP01000002">
    <property type="protein sequence ID" value="RVW10576.1"/>
    <property type="molecule type" value="Genomic_DNA"/>
</dbReference>
<accession>A0A438BHM2</accession>
<keyword evidence="2" id="KW-0472">Membrane</keyword>
<feature type="region of interest" description="Disordered" evidence="1">
    <location>
        <begin position="1"/>
        <end position="21"/>
    </location>
</feature>
<evidence type="ECO:0000256" key="1">
    <source>
        <dbReference type="SAM" id="MobiDB-lite"/>
    </source>
</evidence>
<keyword evidence="4" id="KW-1185">Reference proteome</keyword>
<evidence type="ECO:0000313" key="3">
    <source>
        <dbReference type="EMBL" id="RVW10576.1"/>
    </source>
</evidence>
<comment type="caution">
    <text evidence="3">The sequence shown here is derived from an EMBL/GenBank/DDBJ whole genome shotgun (WGS) entry which is preliminary data.</text>
</comment>
<feature type="transmembrane region" description="Helical" evidence="2">
    <location>
        <begin position="56"/>
        <end position="77"/>
    </location>
</feature>
<dbReference type="AlphaFoldDB" id="A0A438BHM2"/>
<name>A0A438BHM2_9NOCA</name>
<keyword evidence="2" id="KW-1133">Transmembrane helix</keyword>
<proteinExistence type="predicted"/>
<evidence type="ECO:0000313" key="4">
    <source>
        <dbReference type="Proteomes" id="UP000286208"/>
    </source>
</evidence>
<dbReference type="Proteomes" id="UP000286208">
    <property type="component" value="Unassembled WGS sequence"/>
</dbReference>